<proteinExistence type="predicted"/>
<keyword evidence="2" id="KW-1185">Reference proteome</keyword>
<dbReference type="EMBL" id="QTSX02002317">
    <property type="protein sequence ID" value="KAJ9076150.1"/>
    <property type="molecule type" value="Genomic_DNA"/>
</dbReference>
<comment type="caution">
    <text evidence="1">The sequence shown here is derived from an EMBL/GenBank/DDBJ whole genome shotgun (WGS) entry which is preliminary data.</text>
</comment>
<accession>A0ACC2TN41</accession>
<dbReference type="Proteomes" id="UP001165960">
    <property type="component" value="Unassembled WGS sequence"/>
</dbReference>
<organism evidence="1 2">
    <name type="scientific">Entomophthora muscae</name>
    <dbReference type="NCBI Taxonomy" id="34485"/>
    <lineage>
        <taxon>Eukaryota</taxon>
        <taxon>Fungi</taxon>
        <taxon>Fungi incertae sedis</taxon>
        <taxon>Zoopagomycota</taxon>
        <taxon>Entomophthoromycotina</taxon>
        <taxon>Entomophthoromycetes</taxon>
        <taxon>Entomophthorales</taxon>
        <taxon>Entomophthoraceae</taxon>
        <taxon>Entomophthora</taxon>
    </lineage>
</organism>
<name>A0ACC2TN41_9FUNG</name>
<evidence type="ECO:0000313" key="2">
    <source>
        <dbReference type="Proteomes" id="UP001165960"/>
    </source>
</evidence>
<sequence>MSHLNRIHTPLYASQPTGRRSISRQKHVVESVLPDMVVEKIRTTQFDVMLASGFAHFPGGRSSVTTIKLTLTPTNAWDNTRPSRQSCLHFY</sequence>
<gene>
    <name evidence="1" type="ORF">DSO57_1028970</name>
</gene>
<reference evidence="1" key="1">
    <citation type="submission" date="2022-04" db="EMBL/GenBank/DDBJ databases">
        <title>Genome of the entomopathogenic fungus Entomophthora muscae.</title>
        <authorList>
            <person name="Elya C."/>
            <person name="Lovett B.R."/>
            <person name="Lee E."/>
            <person name="Macias A.M."/>
            <person name="Hajek A.E."/>
            <person name="De Bivort B.L."/>
            <person name="Kasson M.T."/>
            <person name="De Fine Licht H.H."/>
            <person name="Stajich J.E."/>
        </authorList>
    </citation>
    <scope>NUCLEOTIDE SEQUENCE</scope>
    <source>
        <strain evidence="1">Berkeley</strain>
    </source>
</reference>
<evidence type="ECO:0000313" key="1">
    <source>
        <dbReference type="EMBL" id="KAJ9076150.1"/>
    </source>
</evidence>
<protein>
    <submittedName>
        <fullName evidence="1">Uncharacterized protein</fullName>
    </submittedName>
</protein>